<protein>
    <submittedName>
        <fullName evidence="1">Uncharacterized protein</fullName>
    </submittedName>
</protein>
<name>A0ACC0NCX4_RHOML</name>
<comment type="caution">
    <text evidence="1">The sequence shown here is derived from an EMBL/GenBank/DDBJ whole genome shotgun (WGS) entry which is preliminary data.</text>
</comment>
<dbReference type="EMBL" id="CM046393">
    <property type="protein sequence ID" value="KAI8550343.1"/>
    <property type="molecule type" value="Genomic_DNA"/>
</dbReference>
<accession>A0ACC0NCX4</accession>
<evidence type="ECO:0000313" key="1">
    <source>
        <dbReference type="EMBL" id="KAI8550343.1"/>
    </source>
</evidence>
<reference evidence="1" key="1">
    <citation type="submission" date="2022-02" db="EMBL/GenBank/DDBJ databases">
        <title>Plant Genome Project.</title>
        <authorList>
            <person name="Zhang R.-G."/>
        </authorList>
    </citation>
    <scope>NUCLEOTIDE SEQUENCE</scope>
    <source>
        <strain evidence="1">AT1</strain>
    </source>
</reference>
<dbReference type="Proteomes" id="UP001062846">
    <property type="component" value="Chromosome 6"/>
</dbReference>
<organism evidence="1 2">
    <name type="scientific">Rhododendron molle</name>
    <name type="common">Chinese azalea</name>
    <name type="synonym">Azalea mollis</name>
    <dbReference type="NCBI Taxonomy" id="49168"/>
    <lineage>
        <taxon>Eukaryota</taxon>
        <taxon>Viridiplantae</taxon>
        <taxon>Streptophyta</taxon>
        <taxon>Embryophyta</taxon>
        <taxon>Tracheophyta</taxon>
        <taxon>Spermatophyta</taxon>
        <taxon>Magnoliopsida</taxon>
        <taxon>eudicotyledons</taxon>
        <taxon>Gunneridae</taxon>
        <taxon>Pentapetalae</taxon>
        <taxon>asterids</taxon>
        <taxon>Ericales</taxon>
        <taxon>Ericaceae</taxon>
        <taxon>Ericoideae</taxon>
        <taxon>Rhodoreae</taxon>
        <taxon>Rhododendron</taxon>
    </lineage>
</organism>
<proteinExistence type="predicted"/>
<evidence type="ECO:0000313" key="2">
    <source>
        <dbReference type="Proteomes" id="UP001062846"/>
    </source>
</evidence>
<gene>
    <name evidence="1" type="ORF">RHMOL_Rhmol06G0098100</name>
</gene>
<sequence>MTAQRMSLREALDGEQYQSASRCSCFCGWSVSIEIGEGGERLISIMEEGNKSPRFGSQKPKIQKVEIRLRASVRRSLRYKRFTVS</sequence>
<keyword evidence="2" id="KW-1185">Reference proteome</keyword>